<comment type="caution">
    <text evidence="1">The sequence shown here is derived from an EMBL/GenBank/DDBJ whole genome shotgun (WGS) entry which is preliminary data.</text>
</comment>
<evidence type="ECO:0000313" key="2">
    <source>
        <dbReference type="Proteomes" id="UP000607653"/>
    </source>
</evidence>
<organism evidence="1 2">
    <name type="scientific">Nelumbo nucifera</name>
    <name type="common">Sacred lotus</name>
    <dbReference type="NCBI Taxonomy" id="4432"/>
    <lineage>
        <taxon>Eukaryota</taxon>
        <taxon>Viridiplantae</taxon>
        <taxon>Streptophyta</taxon>
        <taxon>Embryophyta</taxon>
        <taxon>Tracheophyta</taxon>
        <taxon>Spermatophyta</taxon>
        <taxon>Magnoliopsida</taxon>
        <taxon>Proteales</taxon>
        <taxon>Nelumbonaceae</taxon>
        <taxon>Nelumbo</taxon>
    </lineage>
</organism>
<name>A0A822Z9U1_NELNU</name>
<dbReference type="AlphaFoldDB" id="A0A822Z9U1"/>
<dbReference type="EMBL" id="DUZY01000005">
    <property type="protein sequence ID" value="DAD39806.1"/>
    <property type="molecule type" value="Genomic_DNA"/>
</dbReference>
<accession>A0A822Z9U1</accession>
<evidence type="ECO:0000313" key="1">
    <source>
        <dbReference type="EMBL" id="DAD39806.1"/>
    </source>
</evidence>
<gene>
    <name evidence="1" type="ORF">HUJ06_014129</name>
</gene>
<keyword evidence="2" id="KW-1185">Reference proteome</keyword>
<sequence>MAKNSKAVSSFLTELYPLFYQKLQDANPTHLAPIEFATGGLGFSFQYLDQRKPGGAIS</sequence>
<proteinExistence type="predicted"/>
<dbReference type="Proteomes" id="UP000607653">
    <property type="component" value="Unassembled WGS sequence"/>
</dbReference>
<reference evidence="1 2" key="1">
    <citation type="journal article" date="2020" name="Mol. Biol. Evol.">
        <title>Distinct Expression and Methylation Patterns for Genes with Different Fates following a Single Whole-Genome Duplication in Flowering Plants.</title>
        <authorList>
            <person name="Shi T."/>
            <person name="Rahmani R.S."/>
            <person name="Gugger P.F."/>
            <person name="Wang M."/>
            <person name="Li H."/>
            <person name="Zhang Y."/>
            <person name="Li Z."/>
            <person name="Wang Q."/>
            <person name="Van de Peer Y."/>
            <person name="Marchal K."/>
            <person name="Chen J."/>
        </authorList>
    </citation>
    <scope>NUCLEOTIDE SEQUENCE [LARGE SCALE GENOMIC DNA]</scope>
    <source>
        <tissue evidence="1">Leaf</tissue>
    </source>
</reference>
<protein>
    <submittedName>
        <fullName evidence="1">Uncharacterized protein</fullName>
    </submittedName>
</protein>